<dbReference type="KEGG" id="doa:AXF15_07215"/>
<protein>
    <submittedName>
        <fullName evidence="1">Uncharacterized protein</fullName>
    </submittedName>
</protein>
<reference evidence="2" key="1">
    <citation type="submission" date="2016-02" db="EMBL/GenBank/DDBJ databases">
        <authorList>
            <person name="Holder M.E."/>
            <person name="Ajami N.J."/>
            <person name="Petrosino J.F."/>
        </authorList>
    </citation>
    <scope>NUCLEOTIDE SEQUENCE [LARGE SCALE GENOMIC DNA]</scope>
    <source>
        <strain evidence="2">DSM 12838</strain>
    </source>
</reference>
<keyword evidence="2" id="KW-1185">Reference proteome</keyword>
<sequence>MAQGPATARGLINAGKSFSAGLRIRCQTAGRGRRTDGYYPGKTASRSEWKGLVEQKKSPVIL</sequence>
<dbReference type="Proteomes" id="UP000063964">
    <property type="component" value="Chromosome"/>
</dbReference>
<proteinExistence type="predicted"/>
<organism evidence="1 2">
    <name type="scientific">Desulfomicrobium orale DSM 12838</name>
    <dbReference type="NCBI Taxonomy" id="888061"/>
    <lineage>
        <taxon>Bacteria</taxon>
        <taxon>Pseudomonadati</taxon>
        <taxon>Thermodesulfobacteriota</taxon>
        <taxon>Desulfovibrionia</taxon>
        <taxon>Desulfovibrionales</taxon>
        <taxon>Desulfomicrobiaceae</taxon>
        <taxon>Desulfomicrobium</taxon>
    </lineage>
</organism>
<evidence type="ECO:0000313" key="2">
    <source>
        <dbReference type="Proteomes" id="UP000063964"/>
    </source>
</evidence>
<name>A0A109W5Z6_9BACT</name>
<evidence type="ECO:0000313" key="1">
    <source>
        <dbReference type="EMBL" id="AMD92911.1"/>
    </source>
</evidence>
<dbReference type="EMBL" id="CP014230">
    <property type="protein sequence ID" value="AMD92911.1"/>
    <property type="molecule type" value="Genomic_DNA"/>
</dbReference>
<gene>
    <name evidence="1" type="ORF">AXF15_07215</name>
</gene>
<dbReference type="AlphaFoldDB" id="A0A109W5Z6"/>
<accession>A0A109W5Z6</accession>